<dbReference type="InterPro" id="IPR002401">
    <property type="entry name" value="Cyt_P450_E_grp-I"/>
</dbReference>
<evidence type="ECO:0000256" key="4">
    <source>
        <dbReference type="ARBA" id="ARBA00023002"/>
    </source>
</evidence>
<dbReference type="PROSITE" id="PS00086">
    <property type="entry name" value="CYTOCHROME_P450"/>
    <property type="match status" value="1"/>
</dbReference>
<keyword evidence="7 8" id="KW-0349">Heme</keyword>
<name>A0A9Q0MUJ9_9DIPT</name>
<dbReference type="CDD" id="cd20617">
    <property type="entry name" value="CYP1_2-like"/>
    <property type="match status" value="1"/>
</dbReference>
<dbReference type="GO" id="GO:0016705">
    <property type="term" value="F:oxidoreductase activity, acting on paired donors, with incorporation or reduction of molecular oxygen"/>
    <property type="evidence" value="ECO:0007669"/>
    <property type="project" value="InterPro"/>
</dbReference>
<keyword evidence="10" id="KW-1185">Reference proteome</keyword>
<accession>A0A9Q0MUJ9</accession>
<feature type="binding site" description="axial binding residue" evidence="7">
    <location>
        <position position="507"/>
    </location>
    <ligand>
        <name>heme</name>
        <dbReference type="ChEBI" id="CHEBI:30413"/>
    </ligand>
    <ligandPart>
        <name>Fe</name>
        <dbReference type="ChEBI" id="CHEBI:18248"/>
    </ligandPart>
</feature>
<proteinExistence type="inferred from homology"/>
<dbReference type="SUPFAM" id="SSF48264">
    <property type="entry name" value="Cytochrome P450"/>
    <property type="match status" value="1"/>
</dbReference>
<dbReference type="PRINTS" id="PR00463">
    <property type="entry name" value="EP450I"/>
</dbReference>
<evidence type="ECO:0000256" key="1">
    <source>
        <dbReference type="ARBA" id="ARBA00001971"/>
    </source>
</evidence>
<protein>
    <submittedName>
        <fullName evidence="9">Cytochrome P450</fullName>
    </submittedName>
</protein>
<dbReference type="Proteomes" id="UP001151699">
    <property type="component" value="Chromosome X"/>
</dbReference>
<sequence length="563" mass="64306">MAYVAAFLFVVSLILILINYLQTLYDVRRKVKITSYRTIRNADGTKEQEKIVKEYTQAPGPTPLPILGNLATIGKYEVPFVGFSDLAKKFGDIYTLTFGTSKCLVVNNLELIREVLNQNGKFFGGRPDFLRFHKLFGGNRSNSLALCDWSNLQQKRRNLARKHCSPRDSSSYYTKMSDVGGAEMKHFIKRITESTTPGADFHIKPLIQQACANMFSQYMCSTRFNYEDKDFQKITKCFDDIFWEINQGYAVDFLPWLAPFYSNHMNKIVSWSSEIRNFILERIICERELHLNADEPERDFTDALLKSLLEDPDVTRDTIIYMLEDFLGGHSAIGNLIMLSLGYIAQHPEIGRNIQEEVDQVTNNGMRTVTLNDTEDMPYTMSTILEVLRYSSSPIVPHVATEDACIAGYGVTKGTVVFINNYELNTCEKYWDEPEKFDPERFVETVLINNGKHDTPMETHYDSGYENEDSESVQCEPKQISKTKQVARILKKNIPHFLPFSIGQRTCIGQNLVKGFSFIMLANIMQTFDVTVSDTSLIKMYPACVAVPAQTYPLQFNPRTAMT</sequence>
<dbReference type="PANTHER" id="PTHR24303:SF31">
    <property type="entry name" value="CYTOCHROME P450 307A1-RELATED"/>
    <property type="match status" value="1"/>
</dbReference>
<keyword evidence="3 7" id="KW-0479">Metal-binding</keyword>
<gene>
    <name evidence="9" type="primary">spo_0</name>
    <name evidence="9" type="ORF">Bhyg_10992</name>
</gene>
<dbReference type="InterPro" id="IPR017972">
    <property type="entry name" value="Cyt_P450_CS"/>
</dbReference>
<dbReference type="AlphaFoldDB" id="A0A9Q0MUJ9"/>
<dbReference type="PANTHER" id="PTHR24303">
    <property type="entry name" value="HEME-BINDING MONOOXYGENASE FAMILY"/>
    <property type="match status" value="1"/>
</dbReference>
<comment type="similarity">
    <text evidence="2 8">Belongs to the cytochrome P450 family.</text>
</comment>
<evidence type="ECO:0000256" key="8">
    <source>
        <dbReference type="RuleBase" id="RU000461"/>
    </source>
</evidence>
<dbReference type="InterPro" id="IPR036396">
    <property type="entry name" value="Cyt_P450_sf"/>
</dbReference>
<evidence type="ECO:0000256" key="6">
    <source>
        <dbReference type="ARBA" id="ARBA00023033"/>
    </source>
</evidence>
<evidence type="ECO:0000256" key="3">
    <source>
        <dbReference type="ARBA" id="ARBA00022723"/>
    </source>
</evidence>
<dbReference type="Gene3D" id="1.10.630.10">
    <property type="entry name" value="Cytochrome P450"/>
    <property type="match status" value="1"/>
</dbReference>
<evidence type="ECO:0000256" key="7">
    <source>
        <dbReference type="PIRSR" id="PIRSR602401-1"/>
    </source>
</evidence>
<keyword evidence="4 8" id="KW-0560">Oxidoreductase</keyword>
<reference evidence="9" key="1">
    <citation type="submission" date="2022-07" db="EMBL/GenBank/DDBJ databases">
        <authorList>
            <person name="Trinca V."/>
            <person name="Uliana J.V.C."/>
            <person name="Torres T.T."/>
            <person name="Ward R.J."/>
            <person name="Monesi N."/>
        </authorList>
    </citation>
    <scope>NUCLEOTIDE SEQUENCE</scope>
    <source>
        <strain evidence="9">HSMRA1968</strain>
        <tissue evidence="9">Whole embryos</tissue>
    </source>
</reference>
<comment type="caution">
    <text evidence="9">The sequence shown here is derived from an EMBL/GenBank/DDBJ whole genome shotgun (WGS) entry which is preliminary data.</text>
</comment>
<evidence type="ECO:0000313" key="10">
    <source>
        <dbReference type="Proteomes" id="UP001151699"/>
    </source>
</evidence>
<organism evidence="9 10">
    <name type="scientific">Pseudolycoriella hygida</name>
    <dbReference type="NCBI Taxonomy" id="35572"/>
    <lineage>
        <taxon>Eukaryota</taxon>
        <taxon>Metazoa</taxon>
        <taxon>Ecdysozoa</taxon>
        <taxon>Arthropoda</taxon>
        <taxon>Hexapoda</taxon>
        <taxon>Insecta</taxon>
        <taxon>Pterygota</taxon>
        <taxon>Neoptera</taxon>
        <taxon>Endopterygota</taxon>
        <taxon>Diptera</taxon>
        <taxon>Nematocera</taxon>
        <taxon>Sciaroidea</taxon>
        <taxon>Sciaridae</taxon>
        <taxon>Pseudolycoriella</taxon>
    </lineage>
</organism>
<dbReference type="GO" id="GO:0004497">
    <property type="term" value="F:monooxygenase activity"/>
    <property type="evidence" value="ECO:0007669"/>
    <property type="project" value="UniProtKB-KW"/>
</dbReference>
<dbReference type="Pfam" id="PF00067">
    <property type="entry name" value="p450"/>
    <property type="match status" value="2"/>
</dbReference>
<evidence type="ECO:0000256" key="5">
    <source>
        <dbReference type="ARBA" id="ARBA00023004"/>
    </source>
</evidence>
<dbReference type="GO" id="GO:0020037">
    <property type="term" value="F:heme binding"/>
    <property type="evidence" value="ECO:0007669"/>
    <property type="project" value="InterPro"/>
</dbReference>
<dbReference type="OrthoDB" id="1470350at2759"/>
<keyword evidence="6 8" id="KW-0503">Monooxygenase</keyword>
<evidence type="ECO:0000313" key="9">
    <source>
        <dbReference type="EMBL" id="KAJ6638258.1"/>
    </source>
</evidence>
<evidence type="ECO:0000256" key="2">
    <source>
        <dbReference type="ARBA" id="ARBA00010617"/>
    </source>
</evidence>
<dbReference type="EMBL" id="WJQU01000003">
    <property type="protein sequence ID" value="KAJ6638258.1"/>
    <property type="molecule type" value="Genomic_DNA"/>
</dbReference>
<keyword evidence="5 7" id="KW-0408">Iron</keyword>
<dbReference type="InterPro" id="IPR001128">
    <property type="entry name" value="Cyt_P450"/>
</dbReference>
<comment type="cofactor">
    <cofactor evidence="1 7">
        <name>heme</name>
        <dbReference type="ChEBI" id="CHEBI:30413"/>
    </cofactor>
</comment>
<dbReference type="GO" id="GO:0005506">
    <property type="term" value="F:iron ion binding"/>
    <property type="evidence" value="ECO:0007669"/>
    <property type="project" value="InterPro"/>
</dbReference>